<sequence length="300" mass="33884">MKLKLTFLLMAIACFAQPVFAQNYMADFKALVAKNDTAAAFKLLQGWQKAGTNDPDFYIASYNYYAKKGLTEVLSLQKEQPEGQSLQLKDSTGKVAGYLGGGQPSYNLTYLNKGFKYIDAGIAKFPARLDMRFGKTYLLGRIENYKSFTEEIIKAVNYGQTIGFKWIWSEGKPLEDPEDFMLSNIQTYVVQLFNAGDQNMDYIRDISLAILKYKPDNVVSLSDLSISYLAKKDYAHALEALLKAEKLASHDYIVLNNIAYCYQLQGNKPDALKYYQLVKQYGDDEAKAQADKKIAELNKP</sequence>
<dbReference type="SUPFAM" id="SSF48452">
    <property type="entry name" value="TPR-like"/>
    <property type="match status" value="1"/>
</dbReference>
<dbReference type="RefSeq" id="WP_377024434.1">
    <property type="nucleotide sequence ID" value="NZ_JBHLTS010000065.1"/>
</dbReference>
<proteinExistence type="predicted"/>
<evidence type="ECO:0000313" key="3">
    <source>
        <dbReference type="Proteomes" id="UP001589828"/>
    </source>
</evidence>
<evidence type="ECO:0000256" key="1">
    <source>
        <dbReference type="SAM" id="SignalP"/>
    </source>
</evidence>
<reference evidence="2 3" key="1">
    <citation type="submission" date="2024-09" db="EMBL/GenBank/DDBJ databases">
        <authorList>
            <person name="Sun Q."/>
            <person name="Mori K."/>
        </authorList>
    </citation>
    <scope>NUCLEOTIDE SEQUENCE [LARGE SCALE GENOMIC DNA]</scope>
    <source>
        <strain evidence="2 3">NCAIM B.02415</strain>
    </source>
</reference>
<gene>
    <name evidence="2" type="ORF">ACFFGT_20805</name>
</gene>
<dbReference type="EMBL" id="JBHLTS010000065">
    <property type="protein sequence ID" value="MFC0516660.1"/>
    <property type="molecule type" value="Genomic_DNA"/>
</dbReference>
<dbReference type="InterPro" id="IPR019734">
    <property type="entry name" value="TPR_rpt"/>
</dbReference>
<evidence type="ECO:0000313" key="2">
    <source>
        <dbReference type="EMBL" id="MFC0516660.1"/>
    </source>
</evidence>
<accession>A0ABV6LB76</accession>
<keyword evidence="1" id="KW-0732">Signal</keyword>
<dbReference type="Proteomes" id="UP001589828">
    <property type="component" value="Unassembled WGS sequence"/>
</dbReference>
<dbReference type="Gene3D" id="1.25.40.10">
    <property type="entry name" value="Tetratricopeptide repeat domain"/>
    <property type="match status" value="1"/>
</dbReference>
<keyword evidence="3" id="KW-1185">Reference proteome</keyword>
<comment type="caution">
    <text evidence="2">The sequence shown here is derived from an EMBL/GenBank/DDBJ whole genome shotgun (WGS) entry which is preliminary data.</text>
</comment>
<dbReference type="SMART" id="SM00028">
    <property type="entry name" value="TPR"/>
    <property type="match status" value="2"/>
</dbReference>
<feature type="chain" id="PRO_5045848266" evidence="1">
    <location>
        <begin position="22"/>
        <end position="300"/>
    </location>
</feature>
<feature type="signal peptide" evidence="1">
    <location>
        <begin position="1"/>
        <end position="21"/>
    </location>
</feature>
<protein>
    <submittedName>
        <fullName evidence="2">Tetratricopeptide repeat protein</fullName>
    </submittedName>
</protein>
<name>A0ABV6LB76_9SPHI</name>
<dbReference type="InterPro" id="IPR011990">
    <property type="entry name" value="TPR-like_helical_dom_sf"/>
</dbReference>
<organism evidence="2 3">
    <name type="scientific">Mucilaginibacter angelicae</name>
    <dbReference type="NCBI Taxonomy" id="869718"/>
    <lineage>
        <taxon>Bacteria</taxon>
        <taxon>Pseudomonadati</taxon>
        <taxon>Bacteroidota</taxon>
        <taxon>Sphingobacteriia</taxon>
        <taxon>Sphingobacteriales</taxon>
        <taxon>Sphingobacteriaceae</taxon>
        <taxon>Mucilaginibacter</taxon>
    </lineage>
</organism>